<organism evidence="1 2">
    <name type="scientific">Candidatus Aramenus sulfurataquae</name>
    <dbReference type="NCBI Taxonomy" id="1326980"/>
    <lineage>
        <taxon>Archaea</taxon>
        <taxon>Thermoproteota</taxon>
        <taxon>Thermoprotei</taxon>
        <taxon>Sulfolobales</taxon>
        <taxon>Sulfolobaceae</taxon>
        <taxon>Candidatus Aramenus</taxon>
    </lineage>
</organism>
<gene>
    <name evidence="1" type="ORF">TQ35_0005955</name>
</gene>
<comment type="caution">
    <text evidence="1">The sequence shown here is derived from an EMBL/GenBank/DDBJ whole genome shotgun (WGS) entry which is preliminary data.</text>
</comment>
<keyword evidence="1" id="KW-0689">Ribosomal protein</keyword>
<sequence>MPLRPGRCYRHFSGPPYTRKEYIPGVPGPKITKFTMGDPNKEYDYVVKLVTKQVGQIRHNALEAARVIVLKQISKAVGNETDFFVWVLKYPHHVIRENKMMAFAGADRLQDGMRLSFGKPIGTAVRIEKLGETLMLAKVKKEHLEAAKKAFKVAMSKLPLDTQIVVEPIQKAQQNTGAQTQ</sequence>
<evidence type="ECO:0000313" key="1">
    <source>
        <dbReference type="EMBL" id="MEW9491730.1"/>
    </source>
</evidence>
<dbReference type="EMBL" id="JZWS03000006">
    <property type="protein sequence ID" value="MEW9491730.1"/>
    <property type="molecule type" value="Genomic_DNA"/>
</dbReference>
<keyword evidence="1" id="KW-0687">Ribonucleoprotein</keyword>
<dbReference type="Proteomes" id="UP000053480">
    <property type="component" value="Unassembled WGS sequence"/>
</dbReference>
<name>A0ACC6TPB2_9CREN</name>
<reference evidence="1" key="1">
    <citation type="submission" date="2024-07" db="EMBL/GenBank/DDBJ databases">
        <title>Metagenome and Metagenome-Assembled Genomes of Archaea from a hot spring from the geothermal field of Los Azufres, Mexico.</title>
        <authorList>
            <person name="Marin-Paredes R."/>
            <person name="Martinez-Romero E."/>
            <person name="Servin-Garciduenas L.E."/>
        </authorList>
    </citation>
    <scope>NUCLEOTIDE SEQUENCE</scope>
    <source>
        <strain evidence="1">AZ1-454</strain>
    </source>
</reference>
<proteinExistence type="predicted"/>
<evidence type="ECO:0000313" key="2">
    <source>
        <dbReference type="Proteomes" id="UP000053480"/>
    </source>
</evidence>
<accession>A0ACC6TPB2</accession>
<protein>
    <submittedName>
        <fullName evidence="1">50S ribosomal protein L16</fullName>
    </submittedName>
</protein>